<dbReference type="GO" id="GO:0016887">
    <property type="term" value="F:ATP hydrolysis activity"/>
    <property type="evidence" value="ECO:0007669"/>
    <property type="project" value="InterPro"/>
</dbReference>
<comment type="subcellular location">
    <subcellularLocation>
        <location evidence="1">Membrane</location>
    </subcellularLocation>
</comment>
<evidence type="ECO:0000313" key="7">
    <source>
        <dbReference type="EMBL" id="OAD22002.1"/>
    </source>
</evidence>
<evidence type="ECO:0000313" key="8">
    <source>
        <dbReference type="Proteomes" id="UP000076962"/>
    </source>
</evidence>
<dbReference type="InterPro" id="IPR023299">
    <property type="entry name" value="ATPase_P-typ_cyto_dom_N"/>
</dbReference>
<dbReference type="Proteomes" id="UP000076962">
    <property type="component" value="Unassembled WGS sequence"/>
</dbReference>
<keyword evidence="4 6" id="KW-1133">Transmembrane helix</keyword>
<evidence type="ECO:0000256" key="1">
    <source>
        <dbReference type="ARBA" id="ARBA00004370"/>
    </source>
</evidence>
<dbReference type="PROSITE" id="PS01229">
    <property type="entry name" value="COF_2"/>
    <property type="match status" value="1"/>
</dbReference>
<comment type="caution">
    <text evidence="7">The sequence shown here is derived from an EMBL/GenBank/DDBJ whole genome shotgun (WGS) entry which is preliminary data.</text>
</comment>
<name>A0A176S1Q6_9GAMM</name>
<evidence type="ECO:0000256" key="6">
    <source>
        <dbReference type="SAM" id="Phobius"/>
    </source>
</evidence>
<feature type="transmembrane region" description="Helical" evidence="6">
    <location>
        <begin position="186"/>
        <end position="205"/>
    </location>
</feature>
<gene>
    <name evidence="7" type="ORF">THIOM_002215</name>
</gene>
<keyword evidence="3" id="KW-1278">Translocase</keyword>
<dbReference type="GO" id="GO:0005507">
    <property type="term" value="F:copper ion binding"/>
    <property type="evidence" value="ECO:0007669"/>
    <property type="project" value="TreeGrafter"/>
</dbReference>
<dbReference type="AlphaFoldDB" id="A0A176S1Q6"/>
<dbReference type="InterPro" id="IPR036412">
    <property type="entry name" value="HAD-like_sf"/>
</dbReference>
<keyword evidence="2 6" id="KW-0812">Transmembrane</keyword>
<evidence type="ECO:0000256" key="3">
    <source>
        <dbReference type="ARBA" id="ARBA00022967"/>
    </source>
</evidence>
<dbReference type="GO" id="GO:0016020">
    <property type="term" value="C:membrane"/>
    <property type="evidence" value="ECO:0007669"/>
    <property type="project" value="UniProtKB-SubCell"/>
</dbReference>
<keyword evidence="8" id="KW-1185">Reference proteome</keyword>
<dbReference type="SUPFAM" id="SSF56784">
    <property type="entry name" value="HAD-like"/>
    <property type="match status" value="1"/>
</dbReference>
<dbReference type="EMBL" id="LUTY01001237">
    <property type="protein sequence ID" value="OAD22002.1"/>
    <property type="molecule type" value="Genomic_DNA"/>
</dbReference>
<evidence type="ECO:0000256" key="4">
    <source>
        <dbReference type="ARBA" id="ARBA00022989"/>
    </source>
</evidence>
<reference evidence="7 8" key="1">
    <citation type="submission" date="2016-05" db="EMBL/GenBank/DDBJ databases">
        <title>Single-cell genome of chain-forming Candidatus Thiomargarita nelsonii and comparison to other large sulfur-oxidizing bacteria.</title>
        <authorList>
            <person name="Winkel M."/>
            <person name="Salman V."/>
            <person name="Woyke T."/>
            <person name="Schulz-Vogt H."/>
            <person name="Richter M."/>
            <person name="Flood B."/>
            <person name="Bailey J."/>
            <person name="Amann R."/>
            <person name="Mussmann M."/>
        </authorList>
    </citation>
    <scope>NUCLEOTIDE SEQUENCE [LARGE SCALE GENOMIC DNA]</scope>
    <source>
        <strain evidence="7 8">THI036</strain>
    </source>
</reference>
<dbReference type="Gene3D" id="3.40.1110.10">
    <property type="entry name" value="Calcium-transporting ATPase, cytoplasmic domain N"/>
    <property type="match status" value="1"/>
</dbReference>
<dbReference type="PANTHER" id="PTHR43520:SF8">
    <property type="entry name" value="P-TYPE CU(+) TRANSPORTER"/>
    <property type="match status" value="1"/>
</dbReference>
<organism evidence="7 8">
    <name type="scientific">Candidatus Thiomargarita nelsonii</name>
    <dbReference type="NCBI Taxonomy" id="1003181"/>
    <lineage>
        <taxon>Bacteria</taxon>
        <taxon>Pseudomonadati</taxon>
        <taxon>Pseudomonadota</taxon>
        <taxon>Gammaproteobacteria</taxon>
        <taxon>Thiotrichales</taxon>
        <taxon>Thiotrichaceae</taxon>
        <taxon>Thiomargarita</taxon>
    </lineage>
</organism>
<dbReference type="PANTHER" id="PTHR43520">
    <property type="entry name" value="ATP7, ISOFORM B"/>
    <property type="match status" value="1"/>
</dbReference>
<accession>A0A176S1Q6</accession>
<keyword evidence="5 6" id="KW-0472">Membrane</keyword>
<dbReference type="GO" id="GO:0043682">
    <property type="term" value="F:P-type divalent copper transporter activity"/>
    <property type="evidence" value="ECO:0007669"/>
    <property type="project" value="TreeGrafter"/>
</dbReference>
<sequence length="230" mass="24957">MNGQTIQVGSARFMETEGILLPTAIKTANEQAQQTGDSLVMVAVDQKLKGAIEIQPQLRPEVKAVMRDLRQRGIKQLAIVSGDHQKPTQKLAKELGMDDYFYEVLPQEKAQLIRDLQAAGHKVCFIGDGLNDAVAMKQANVSICLSDAASITSDMAQVLFLDNSLSHMCELIDISKQLNSRLQNSLLFWGGYGVSNTTAVTLLHFGLTKSTLLFGTAFGVGVGHAMLPLL</sequence>
<dbReference type="InterPro" id="IPR023214">
    <property type="entry name" value="HAD_sf"/>
</dbReference>
<proteinExistence type="predicted"/>
<dbReference type="GO" id="GO:0055070">
    <property type="term" value="P:copper ion homeostasis"/>
    <property type="evidence" value="ECO:0007669"/>
    <property type="project" value="TreeGrafter"/>
</dbReference>
<dbReference type="InterPro" id="IPR001757">
    <property type="entry name" value="P_typ_ATPase"/>
</dbReference>
<dbReference type="Pfam" id="PF00702">
    <property type="entry name" value="Hydrolase"/>
    <property type="match status" value="1"/>
</dbReference>
<protein>
    <submittedName>
        <fullName evidence="7">Heavy metal translocating P-type ATPase</fullName>
    </submittedName>
</protein>
<evidence type="ECO:0000256" key="2">
    <source>
        <dbReference type="ARBA" id="ARBA00022692"/>
    </source>
</evidence>
<dbReference type="Gene3D" id="3.40.50.1000">
    <property type="entry name" value="HAD superfamily/HAD-like"/>
    <property type="match status" value="1"/>
</dbReference>
<dbReference type="NCBIfam" id="TIGR01494">
    <property type="entry name" value="ATPase_P-type"/>
    <property type="match status" value="1"/>
</dbReference>
<dbReference type="GO" id="GO:0005524">
    <property type="term" value="F:ATP binding"/>
    <property type="evidence" value="ECO:0007669"/>
    <property type="project" value="InterPro"/>
</dbReference>
<evidence type="ECO:0000256" key="5">
    <source>
        <dbReference type="ARBA" id="ARBA00023136"/>
    </source>
</evidence>